<evidence type="ECO:0000256" key="3">
    <source>
        <dbReference type="ARBA" id="ARBA00023125"/>
    </source>
</evidence>
<evidence type="ECO:0000256" key="4">
    <source>
        <dbReference type="ARBA" id="ARBA00023163"/>
    </source>
</evidence>
<evidence type="ECO:0000259" key="7">
    <source>
        <dbReference type="PROSITE" id="PS50048"/>
    </source>
</evidence>
<evidence type="ECO:0000256" key="2">
    <source>
        <dbReference type="ARBA" id="ARBA00023015"/>
    </source>
</evidence>
<evidence type="ECO:0000256" key="5">
    <source>
        <dbReference type="ARBA" id="ARBA00023242"/>
    </source>
</evidence>
<protein>
    <recommendedName>
        <fullName evidence="7">Zn(2)-C6 fungal-type domain-containing protein</fullName>
    </recommendedName>
</protein>
<name>A0ABR4JQI7_9EURO</name>
<comment type="caution">
    <text evidence="8">The sequence shown here is derived from an EMBL/GenBank/DDBJ whole genome shotgun (WGS) entry which is preliminary data.</text>
</comment>
<keyword evidence="3" id="KW-0238">DNA-binding</keyword>
<reference evidence="8 9" key="1">
    <citation type="submission" date="2024-07" db="EMBL/GenBank/DDBJ databases">
        <title>Section-level genome sequencing and comparative genomics of Aspergillus sections Usti and Cavernicolus.</title>
        <authorList>
            <consortium name="Lawrence Berkeley National Laboratory"/>
            <person name="Nybo J.L."/>
            <person name="Vesth T.C."/>
            <person name="Theobald S."/>
            <person name="Frisvad J.C."/>
            <person name="Larsen T.O."/>
            <person name="Kjaerboelling I."/>
            <person name="Rothschild-Mancinelli K."/>
            <person name="Lyhne E.K."/>
            <person name="Kogle M.E."/>
            <person name="Barry K."/>
            <person name="Clum A."/>
            <person name="Na H."/>
            <person name="Ledsgaard L."/>
            <person name="Lin J."/>
            <person name="Lipzen A."/>
            <person name="Kuo A."/>
            <person name="Riley R."/>
            <person name="Mondo S."/>
            <person name="Labutti K."/>
            <person name="Haridas S."/>
            <person name="Pangalinan J."/>
            <person name="Salamov A.A."/>
            <person name="Simmons B.A."/>
            <person name="Magnuson J.K."/>
            <person name="Chen J."/>
            <person name="Drula E."/>
            <person name="Henrissat B."/>
            <person name="Wiebenga A."/>
            <person name="Lubbers R.J."/>
            <person name="Gomes A.C."/>
            <person name="Makela M.R."/>
            <person name="Stajich J."/>
            <person name="Grigoriev I.V."/>
            <person name="Mortensen U.H."/>
            <person name="De Vries R.P."/>
            <person name="Baker S.E."/>
            <person name="Andersen M.R."/>
        </authorList>
    </citation>
    <scope>NUCLEOTIDE SEQUENCE [LARGE SCALE GENOMIC DNA]</scope>
    <source>
        <strain evidence="8 9">CBS 123904</strain>
    </source>
</reference>
<feature type="compositionally biased region" description="Basic and acidic residues" evidence="6">
    <location>
        <begin position="85"/>
        <end position="102"/>
    </location>
</feature>
<dbReference type="InterPro" id="IPR001138">
    <property type="entry name" value="Zn2Cys6_DnaBD"/>
</dbReference>
<dbReference type="CDD" id="cd00067">
    <property type="entry name" value="GAL4"/>
    <property type="match status" value="1"/>
</dbReference>
<evidence type="ECO:0000256" key="6">
    <source>
        <dbReference type="SAM" id="MobiDB-lite"/>
    </source>
</evidence>
<dbReference type="InterPro" id="IPR050613">
    <property type="entry name" value="Sec_Metabolite_Reg"/>
</dbReference>
<dbReference type="SUPFAM" id="SSF57701">
    <property type="entry name" value="Zn2/Cys6 DNA-binding domain"/>
    <property type="match status" value="1"/>
</dbReference>
<dbReference type="Gene3D" id="4.10.240.10">
    <property type="entry name" value="Zn(2)-C6 fungal-type DNA-binding domain"/>
    <property type="match status" value="1"/>
</dbReference>
<keyword evidence="2" id="KW-0805">Transcription regulation</keyword>
<dbReference type="SMART" id="SM00066">
    <property type="entry name" value="GAL4"/>
    <property type="match status" value="1"/>
</dbReference>
<dbReference type="Pfam" id="PF00172">
    <property type="entry name" value="Zn_clus"/>
    <property type="match status" value="1"/>
</dbReference>
<dbReference type="PROSITE" id="PS00463">
    <property type="entry name" value="ZN2_CY6_FUNGAL_1"/>
    <property type="match status" value="1"/>
</dbReference>
<sequence length="139" mass="15445">MRKMRRTEVACVECRRRKLKCEGTRPSCSRCQGYRLKCSYKPTASISRASGMGRGDLLNRIESLEESLRAVTAQQMQLSTSESTSGRRQESVEVLGGERETTDESVPVDELSTQALTEATDSEVGYFGITPETVISIEQ</sequence>
<evidence type="ECO:0000313" key="9">
    <source>
        <dbReference type="Proteomes" id="UP001610446"/>
    </source>
</evidence>
<feature type="domain" description="Zn(2)-C6 fungal-type" evidence="7">
    <location>
        <begin position="10"/>
        <end position="40"/>
    </location>
</feature>
<keyword evidence="9" id="KW-1185">Reference proteome</keyword>
<dbReference type="PANTHER" id="PTHR31001">
    <property type="entry name" value="UNCHARACTERIZED TRANSCRIPTIONAL REGULATORY PROTEIN"/>
    <property type="match status" value="1"/>
</dbReference>
<keyword evidence="4" id="KW-0804">Transcription</keyword>
<organism evidence="8 9">
    <name type="scientific">Aspergillus pseudoustus</name>
    <dbReference type="NCBI Taxonomy" id="1810923"/>
    <lineage>
        <taxon>Eukaryota</taxon>
        <taxon>Fungi</taxon>
        <taxon>Dikarya</taxon>
        <taxon>Ascomycota</taxon>
        <taxon>Pezizomycotina</taxon>
        <taxon>Eurotiomycetes</taxon>
        <taxon>Eurotiomycetidae</taxon>
        <taxon>Eurotiales</taxon>
        <taxon>Aspergillaceae</taxon>
        <taxon>Aspergillus</taxon>
        <taxon>Aspergillus subgen. Nidulantes</taxon>
    </lineage>
</organism>
<dbReference type="InterPro" id="IPR036864">
    <property type="entry name" value="Zn2-C6_fun-type_DNA-bd_sf"/>
</dbReference>
<gene>
    <name evidence="8" type="ORF">BJY01DRAFT_249291</name>
</gene>
<feature type="region of interest" description="Disordered" evidence="6">
    <location>
        <begin position="73"/>
        <end position="107"/>
    </location>
</feature>
<evidence type="ECO:0000313" key="8">
    <source>
        <dbReference type="EMBL" id="KAL2842057.1"/>
    </source>
</evidence>
<keyword evidence="5" id="KW-0539">Nucleus</keyword>
<comment type="subcellular location">
    <subcellularLocation>
        <location evidence="1">Nucleus</location>
    </subcellularLocation>
</comment>
<accession>A0ABR4JQI7</accession>
<dbReference type="Proteomes" id="UP001610446">
    <property type="component" value="Unassembled WGS sequence"/>
</dbReference>
<dbReference type="EMBL" id="JBFXLU010000103">
    <property type="protein sequence ID" value="KAL2842057.1"/>
    <property type="molecule type" value="Genomic_DNA"/>
</dbReference>
<feature type="compositionally biased region" description="Polar residues" evidence="6">
    <location>
        <begin position="73"/>
        <end position="84"/>
    </location>
</feature>
<proteinExistence type="predicted"/>
<evidence type="ECO:0000256" key="1">
    <source>
        <dbReference type="ARBA" id="ARBA00004123"/>
    </source>
</evidence>
<dbReference type="PROSITE" id="PS50048">
    <property type="entry name" value="ZN2_CY6_FUNGAL_2"/>
    <property type="match status" value="1"/>
</dbReference>